<evidence type="ECO:0000256" key="7">
    <source>
        <dbReference type="ARBA" id="ARBA00022723"/>
    </source>
</evidence>
<dbReference type="PANTHER" id="PTHR43344">
    <property type="entry name" value="PHOSPHOSERINE PHOSPHATASE"/>
    <property type="match status" value="1"/>
</dbReference>
<reference evidence="14 15" key="1">
    <citation type="submission" date="2021-04" db="EMBL/GenBank/DDBJ databases">
        <title>Magnetospirillum sulfuroxidans sp. nov., a facultative chemolithoautotrophic sulfur-oxidizing alphaproteobacterium isolated from freshwater sediment and proposals for Paramagetospirillum gen. nov., and Magnetospirillaceae fam. nov.</title>
        <authorList>
            <person name="Koziaeva V."/>
            <person name="Geelhoed J.S."/>
            <person name="Sorokin D.Y."/>
            <person name="Grouzdev D.S."/>
        </authorList>
    </citation>
    <scope>NUCLEOTIDE SEQUENCE [LARGE SCALE GENOMIC DNA]</scope>
    <source>
        <strain evidence="14 15">J10</strain>
    </source>
</reference>
<dbReference type="EC" id="3.1.3.3" evidence="4"/>
<dbReference type="InterPro" id="IPR023214">
    <property type="entry name" value="HAD_sf"/>
</dbReference>
<dbReference type="InterPro" id="IPR050582">
    <property type="entry name" value="HAD-like_SerB"/>
</dbReference>
<dbReference type="Pfam" id="PF12710">
    <property type="entry name" value="HAD"/>
    <property type="match status" value="1"/>
</dbReference>
<comment type="catalytic activity">
    <reaction evidence="12">
        <text>O-phospho-L-serine + H2O = L-serine + phosphate</text>
        <dbReference type="Rhea" id="RHEA:21208"/>
        <dbReference type="ChEBI" id="CHEBI:15377"/>
        <dbReference type="ChEBI" id="CHEBI:33384"/>
        <dbReference type="ChEBI" id="CHEBI:43474"/>
        <dbReference type="ChEBI" id="CHEBI:57524"/>
        <dbReference type="EC" id="3.1.3.3"/>
    </reaction>
</comment>
<dbReference type="Gene3D" id="3.40.50.1000">
    <property type="entry name" value="HAD superfamily/HAD-like"/>
    <property type="match status" value="1"/>
</dbReference>
<comment type="cofactor">
    <cofactor evidence="1">
        <name>Mg(2+)</name>
        <dbReference type="ChEBI" id="CHEBI:18420"/>
    </cofactor>
</comment>
<keyword evidence="6" id="KW-0028">Amino-acid biosynthesis</keyword>
<dbReference type="PANTHER" id="PTHR43344:SF2">
    <property type="entry name" value="PHOSPHOSERINE PHOSPHATASE"/>
    <property type="match status" value="1"/>
</dbReference>
<keyword evidence="7" id="KW-0479">Metal-binding</keyword>
<evidence type="ECO:0000256" key="10">
    <source>
        <dbReference type="ARBA" id="ARBA00023299"/>
    </source>
</evidence>
<sequence>MENVLTLIAGRDGFLSEDKVADIRQGLKALGAHVGAVKWLSPDRACDLPFGHLAPEQADAAARHRLGKAPVDVVAQGLEGRRKLLLVADMDSTMVVGETLDELAEYAGIKDRIAAITARAMNGEIGFEDALRQRIGLMAGLPETALEQTWAKTELMPGARTLVQTMKANGAYAVLVSGGFTYFTQRVREACGFDMDLGNRFIFTKGKLAGVEDPILGRQTKLATLIRTAGERKVPLALAAAVGDGANDLDMIKAAGLGVAYQAKPMVAAEARVRIDHGDLTALLYAQGYGDDEMVGG</sequence>
<comment type="similarity">
    <text evidence="3">Belongs to the HAD-like hydrolase superfamily. SerB family.</text>
</comment>
<evidence type="ECO:0000256" key="6">
    <source>
        <dbReference type="ARBA" id="ARBA00022605"/>
    </source>
</evidence>
<evidence type="ECO:0000256" key="1">
    <source>
        <dbReference type="ARBA" id="ARBA00001946"/>
    </source>
</evidence>
<dbReference type="GO" id="GO:0016787">
    <property type="term" value="F:hydrolase activity"/>
    <property type="evidence" value="ECO:0007669"/>
    <property type="project" value="UniProtKB-KW"/>
</dbReference>
<keyword evidence="10" id="KW-0718">Serine biosynthesis</keyword>
<dbReference type="NCBIfam" id="TIGR00338">
    <property type="entry name" value="serB"/>
    <property type="match status" value="1"/>
</dbReference>
<protein>
    <recommendedName>
        <fullName evidence="5">Phosphoserine phosphatase</fullName>
        <ecNumber evidence="4">3.1.3.3</ecNumber>
    </recommendedName>
    <alternativeName>
        <fullName evidence="11">O-phosphoserine phosphohydrolase</fullName>
    </alternativeName>
</protein>
<dbReference type="SFLD" id="SFLDF00029">
    <property type="entry name" value="phosphoserine_phosphatase"/>
    <property type="match status" value="1"/>
</dbReference>
<dbReference type="NCBIfam" id="TIGR01488">
    <property type="entry name" value="HAD-SF-IB"/>
    <property type="match status" value="1"/>
</dbReference>
<evidence type="ECO:0000256" key="3">
    <source>
        <dbReference type="ARBA" id="ARBA00009184"/>
    </source>
</evidence>
<keyword evidence="15" id="KW-1185">Reference proteome</keyword>
<dbReference type="EMBL" id="JAGTUF010000001">
    <property type="protein sequence ID" value="MBR9970115.1"/>
    <property type="molecule type" value="Genomic_DNA"/>
</dbReference>
<dbReference type="Proteomes" id="UP000680714">
    <property type="component" value="Unassembled WGS sequence"/>
</dbReference>
<evidence type="ECO:0000256" key="4">
    <source>
        <dbReference type="ARBA" id="ARBA00012640"/>
    </source>
</evidence>
<dbReference type="SFLD" id="SFLDG01136">
    <property type="entry name" value="C1.6:_Phosphoserine_Phosphatas"/>
    <property type="match status" value="1"/>
</dbReference>
<comment type="caution">
    <text evidence="14">The sequence shown here is derived from an EMBL/GenBank/DDBJ whole genome shotgun (WGS) entry which is preliminary data.</text>
</comment>
<evidence type="ECO:0000256" key="8">
    <source>
        <dbReference type="ARBA" id="ARBA00022801"/>
    </source>
</evidence>
<name>A0ABS5I6S0_9PROT</name>
<organism evidence="14 15">
    <name type="scientific">Magnetospirillum sulfuroxidans</name>
    <dbReference type="NCBI Taxonomy" id="611300"/>
    <lineage>
        <taxon>Bacteria</taxon>
        <taxon>Pseudomonadati</taxon>
        <taxon>Pseudomonadota</taxon>
        <taxon>Alphaproteobacteria</taxon>
        <taxon>Rhodospirillales</taxon>
        <taxon>Rhodospirillaceae</taxon>
        <taxon>Magnetospirillum</taxon>
    </lineage>
</organism>
<evidence type="ECO:0000256" key="13">
    <source>
        <dbReference type="ARBA" id="ARBA00048523"/>
    </source>
</evidence>
<comment type="pathway">
    <text evidence="2">Amino-acid biosynthesis; L-serine biosynthesis; L-serine from 3-phospho-D-glycerate: step 3/3.</text>
</comment>
<comment type="catalytic activity">
    <reaction evidence="13">
        <text>O-phospho-D-serine + H2O = D-serine + phosphate</text>
        <dbReference type="Rhea" id="RHEA:24873"/>
        <dbReference type="ChEBI" id="CHEBI:15377"/>
        <dbReference type="ChEBI" id="CHEBI:35247"/>
        <dbReference type="ChEBI" id="CHEBI:43474"/>
        <dbReference type="ChEBI" id="CHEBI:58680"/>
        <dbReference type="EC" id="3.1.3.3"/>
    </reaction>
</comment>
<keyword evidence="8 14" id="KW-0378">Hydrolase</keyword>
<dbReference type="RefSeq" id="WP_211545632.1">
    <property type="nucleotide sequence ID" value="NZ_JAGTUF010000001.1"/>
</dbReference>
<accession>A0ABS5I6S0</accession>
<evidence type="ECO:0000256" key="2">
    <source>
        <dbReference type="ARBA" id="ARBA00005135"/>
    </source>
</evidence>
<evidence type="ECO:0000256" key="12">
    <source>
        <dbReference type="ARBA" id="ARBA00048138"/>
    </source>
</evidence>
<evidence type="ECO:0000256" key="9">
    <source>
        <dbReference type="ARBA" id="ARBA00022842"/>
    </source>
</evidence>
<proteinExistence type="inferred from homology"/>
<dbReference type="InterPro" id="IPR004469">
    <property type="entry name" value="PSP"/>
</dbReference>
<evidence type="ECO:0000313" key="14">
    <source>
        <dbReference type="EMBL" id="MBR9970115.1"/>
    </source>
</evidence>
<dbReference type="SFLD" id="SFLDS00003">
    <property type="entry name" value="Haloacid_Dehalogenase"/>
    <property type="match status" value="1"/>
</dbReference>
<evidence type="ECO:0000256" key="11">
    <source>
        <dbReference type="ARBA" id="ARBA00031693"/>
    </source>
</evidence>
<keyword evidence="9" id="KW-0460">Magnesium</keyword>
<evidence type="ECO:0000313" key="15">
    <source>
        <dbReference type="Proteomes" id="UP000680714"/>
    </source>
</evidence>
<evidence type="ECO:0000256" key="5">
    <source>
        <dbReference type="ARBA" id="ARBA00015196"/>
    </source>
</evidence>
<dbReference type="SUPFAM" id="SSF56784">
    <property type="entry name" value="HAD-like"/>
    <property type="match status" value="1"/>
</dbReference>
<dbReference type="SFLD" id="SFLDG01137">
    <property type="entry name" value="C1.6.1:_Phosphoserine_Phosphat"/>
    <property type="match status" value="1"/>
</dbReference>
<gene>
    <name evidence="14" type="primary">serB</name>
    <name evidence="14" type="ORF">KEC16_00120</name>
</gene>
<dbReference type="InterPro" id="IPR036412">
    <property type="entry name" value="HAD-like_sf"/>
</dbReference>